<accession>A0A4P9ZXP6</accession>
<dbReference type="PRINTS" id="PR00320">
    <property type="entry name" value="GPROTEINBRPT"/>
</dbReference>
<comment type="similarity">
    <text evidence="1">Belongs to the WD repeat LST8 family.</text>
</comment>
<sequence length="318" mass="35818">MGQPDSSAVVLVTGGFDHCIKFWDAQHGTCIRTIPFAESHINRLCISPDKRFVVAVGSQNAKVFEVAGMNQNPCLLIENHKPGGNIMVAEFQREMKWIVLASEDGVIRIHDFPKTNNLRRTIENKSAINDLKIHPEQDMLITIDQKGFLKLINLRDNSIECQVQPEEGVPLRSVAVARDCSLLVVTNNKGRCFLYHWPEPRQRSRLELLTQIDAHTKYAIRCCLSRNLQYLATCSADTSAKIWKLDGPNVELVHVLMGHEGWVWDLAFSDDSEYLVTAASDQKLRVWKVSSGELSRTIEGHNKAIMSVALNDSVAMRK</sequence>
<dbReference type="GO" id="GO:0031932">
    <property type="term" value="C:TORC2 complex"/>
    <property type="evidence" value="ECO:0007669"/>
    <property type="project" value="InterPro"/>
</dbReference>
<keyword evidence="2 4" id="KW-0853">WD repeat</keyword>
<evidence type="ECO:0000256" key="3">
    <source>
        <dbReference type="ARBA" id="ARBA00022737"/>
    </source>
</evidence>
<dbReference type="InterPro" id="IPR036322">
    <property type="entry name" value="WD40_repeat_dom_sf"/>
</dbReference>
<dbReference type="SUPFAM" id="SSF50978">
    <property type="entry name" value="WD40 repeat-like"/>
    <property type="match status" value="1"/>
</dbReference>
<dbReference type="GO" id="GO:0031931">
    <property type="term" value="C:TORC1 complex"/>
    <property type="evidence" value="ECO:0007669"/>
    <property type="project" value="InterPro"/>
</dbReference>
<protein>
    <submittedName>
        <fullName evidence="5">WD40-repeat-containing domain protein</fullName>
    </submittedName>
</protein>
<dbReference type="AlphaFoldDB" id="A0A4P9ZXP6"/>
<dbReference type="SMART" id="SM00320">
    <property type="entry name" value="WD40"/>
    <property type="match status" value="6"/>
</dbReference>
<reference evidence="6" key="1">
    <citation type="journal article" date="2018" name="Nat. Microbiol.">
        <title>Leveraging single-cell genomics to expand the fungal tree of life.</title>
        <authorList>
            <person name="Ahrendt S.R."/>
            <person name="Quandt C.A."/>
            <person name="Ciobanu D."/>
            <person name="Clum A."/>
            <person name="Salamov A."/>
            <person name="Andreopoulos B."/>
            <person name="Cheng J.F."/>
            <person name="Woyke T."/>
            <person name="Pelin A."/>
            <person name="Henrissat B."/>
            <person name="Reynolds N.K."/>
            <person name="Benny G.L."/>
            <person name="Smith M.E."/>
            <person name="James T.Y."/>
            <person name="Grigoriev I.V."/>
        </authorList>
    </citation>
    <scope>NUCLEOTIDE SEQUENCE [LARGE SCALE GENOMIC DNA]</scope>
    <source>
        <strain evidence="6">RSA 468</strain>
    </source>
</reference>
<gene>
    <name evidence="5" type="ORF">BJ085DRAFT_42561</name>
</gene>
<organism evidence="5 6">
    <name type="scientific">Dimargaris cristalligena</name>
    <dbReference type="NCBI Taxonomy" id="215637"/>
    <lineage>
        <taxon>Eukaryota</taxon>
        <taxon>Fungi</taxon>
        <taxon>Fungi incertae sedis</taxon>
        <taxon>Zoopagomycota</taxon>
        <taxon>Kickxellomycotina</taxon>
        <taxon>Dimargaritomycetes</taxon>
        <taxon>Dimargaritales</taxon>
        <taxon>Dimargaritaceae</taxon>
        <taxon>Dimargaris</taxon>
    </lineage>
</organism>
<dbReference type="Gene3D" id="2.130.10.10">
    <property type="entry name" value="YVTN repeat-like/Quinoprotein amine dehydrogenase"/>
    <property type="match status" value="1"/>
</dbReference>
<evidence type="ECO:0000313" key="6">
    <source>
        <dbReference type="Proteomes" id="UP000268162"/>
    </source>
</evidence>
<proteinExistence type="inferred from homology"/>
<dbReference type="Pfam" id="PF00400">
    <property type="entry name" value="WD40"/>
    <property type="match status" value="3"/>
</dbReference>
<dbReference type="GO" id="GO:0031929">
    <property type="term" value="P:TOR signaling"/>
    <property type="evidence" value="ECO:0007669"/>
    <property type="project" value="InterPro"/>
</dbReference>
<evidence type="ECO:0000256" key="4">
    <source>
        <dbReference type="PROSITE-ProRule" id="PRU00221"/>
    </source>
</evidence>
<dbReference type="EMBL" id="ML002369">
    <property type="protein sequence ID" value="RKP38433.1"/>
    <property type="molecule type" value="Genomic_DNA"/>
</dbReference>
<dbReference type="PROSITE" id="PS50082">
    <property type="entry name" value="WD_REPEATS_2"/>
    <property type="match status" value="2"/>
</dbReference>
<dbReference type="Proteomes" id="UP000268162">
    <property type="component" value="Unassembled WGS sequence"/>
</dbReference>
<dbReference type="GO" id="GO:0032956">
    <property type="term" value="P:regulation of actin cytoskeleton organization"/>
    <property type="evidence" value="ECO:0007669"/>
    <property type="project" value="TreeGrafter"/>
</dbReference>
<name>A0A4P9ZXP6_9FUNG</name>
<dbReference type="PROSITE" id="PS50294">
    <property type="entry name" value="WD_REPEATS_REGION"/>
    <property type="match status" value="1"/>
</dbReference>
<feature type="repeat" description="WD" evidence="4">
    <location>
        <begin position="256"/>
        <end position="297"/>
    </location>
</feature>
<dbReference type="InterPro" id="IPR037588">
    <property type="entry name" value="MLST8"/>
</dbReference>
<keyword evidence="6" id="KW-1185">Reference proteome</keyword>
<evidence type="ECO:0000256" key="1">
    <source>
        <dbReference type="ARBA" id="ARBA00009890"/>
    </source>
</evidence>
<feature type="repeat" description="WD" evidence="4">
    <location>
        <begin position="11"/>
        <end position="33"/>
    </location>
</feature>
<dbReference type="PANTHER" id="PTHR19842">
    <property type="entry name" value="G BETA-LIKE PROTEIN GBL"/>
    <property type="match status" value="1"/>
</dbReference>
<dbReference type="STRING" id="215637.A0A4P9ZXP6"/>
<dbReference type="PANTHER" id="PTHR19842:SF0">
    <property type="entry name" value="TARGET OF RAPAMYCIN COMPLEX SUBUNIT LST8"/>
    <property type="match status" value="1"/>
</dbReference>
<dbReference type="InterPro" id="IPR001680">
    <property type="entry name" value="WD40_rpt"/>
</dbReference>
<dbReference type="InterPro" id="IPR020472">
    <property type="entry name" value="WD40_PAC1"/>
</dbReference>
<evidence type="ECO:0000256" key="2">
    <source>
        <dbReference type="ARBA" id="ARBA00022574"/>
    </source>
</evidence>
<keyword evidence="3" id="KW-0677">Repeat</keyword>
<dbReference type="InterPro" id="IPR015943">
    <property type="entry name" value="WD40/YVTN_repeat-like_dom_sf"/>
</dbReference>
<evidence type="ECO:0000313" key="5">
    <source>
        <dbReference type="EMBL" id="RKP38433.1"/>
    </source>
</evidence>